<feature type="domain" description="DUF397" evidence="1">
    <location>
        <begin position="11"/>
        <end position="29"/>
    </location>
</feature>
<proteinExistence type="predicted"/>
<evidence type="ECO:0000259" key="1">
    <source>
        <dbReference type="Pfam" id="PF04149"/>
    </source>
</evidence>
<feature type="domain" description="DUF397" evidence="1">
    <location>
        <begin position="31"/>
        <end position="83"/>
    </location>
</feature>
<dbReference type="InterPro" id="IPR007278">
    <property type="entry name" value="DUF397"/>
</dbReference>
<dbReference type="EMBL" id="VSRQ01000013">
    <property type="protein sequence ID" value="TYK43025.1"/>
    <property type="molecule type" value="Genomic_DNA"/>
</dbReference>
<protein>
    <submittedName>
        <fullName evidence="2">DUF397 domain-containing protein</fullName>
    </submittedName>
</protein>
<dbReference type="Pfam" id="PF04149">
    <property type="entry name" value="DUF397"/>
    <property type="match status" value="2"/>
</dbReference>
<name>A0A5D3F6Q7_9ACTN</name>
<keyword evidence="3" id="KW-1185">Reference proteome</keyword>
<gene>
    <name evidence="2" type="ORF">FXF68_39750</name>
</gene>
<evidence type="ECO:0000313" key="2">
    <source>
        <dbReference type="EMBL" id="TYK43025.1"/>
    </source>
</evidence>
<evidence type="ECO:0000313" key="3">
    <source>
        <dbReference type="Proteomes" id="UP000323505"/>
    </source>
</evidence>
<organism evidence="2 3">
    <name type="scientific">Actinomadura decatromicini</name>
    <dbReference type="NCBI Taxonomy" id="2604572"/>
    <lineage>
        <taxon>Bacteria</taxon>
        <taxon>Bacillati</taxon>
        <taxon>Actinomycetota</taxon>
        <taxon>Actinomycetes</taxon>
        <taxon>Streptosporangiales</taxon>
        <taxon>Thermomonosporaceae</taxon>
        <taxon>Actinomadura</taxon>
    </lineage>
</organism>
<reference evidence="2 3" key="1">
    <citation type="submission" date="2019-08" db="EMBL/GenBank/DDBJ databases">
        <title>Actinomadura sp. nov. CYP1-5 isolated from mountain soil.</title>
        <authorList>
            <person name="Songsumanus A."/>
            <person name="Kuncharoen N."/>
            <person name="Kudo T."/>
            <person name="Yuki M."/>
            <person name="Igarashi Y."/>
            <person name="Tanasupawat S."/>
        </authorList>
    </citation>
    <scope>NUCLEOTIDE SEQUENCE [LARGE SCALE GENOMIC DNA]</scope>
    <source>
        <strain evidence="2 3">CYP1-5</strain>
    </source>
</reference>
<accession>A0A5D3F6Q7</accession>
<sequence length="91" mass="9667">MISQRYIISPWRKSSHSGSVGQECVEVATLWRKSTHSGGEGQECVEVTALMDQGVALRDSKDASGPILPVAPSAWATLLASIKDGSLDLTP</sequence>
<dbReference type="RefSeq" id="WP_148767996.1">
    <property type="nucleotide sequence ID" value="NZ_VSRQ01000013.1"/>
</dbReference>
<comment type="caution">
    <text evidence="2">The sequence shown here is derived from an EMBL/GenBank/DDBJ whole genome shotgun (WGS) entry which is preliminary data.</text>
</comment>
<dbReference type="AlphaFoldDB" id="A0A5D3F6Q7"/>
<dbReference type="Proteomes" id="UP000323505">
    <property type="component" value="Unassembled WGS sequence"/>
</dbReference>